<keyword evidence="2" id="KW-1185">Reference proteome</keyword>
<protein>
    <submittedName>
        <fullName evidence="1">Uncharacterized protein</fullName>
    </submittedName>
</protein>
<dbReference type="AlphaFoldDB" id="A0A9W8E166"/>
<name>A0A9W8E166_9FUNG</name>
<dbReference type="Proteomes" id="UP001150569">
    <property type="component" value="Unassembled WGS sequence"/>
</dbReference>
<gene>
    <name evidence="1" type="ORF">IWQ60_002263</name>
</gene>
<organism evidence="1 2">
    <name type="scientific">Tieghemiomyces parasiticus</name>
    <dbReference type="NCBI Taxonomy" id="78921"/>
    <lineage>
        <taxon>Eukaryota</taxon>
        <taxon>Fungi</taxon>
        <taxon>Fungi incertae sedis</taxon>
        <taxon>Zoopagomycota</taxon>
        <taxon>Kickxellomycotina</taxon>
        <taxon>Dimargaritomycetes</taxon>
        <taxon>Dimargaritales</taxon>
        <taxon>Dimargaritaceae</taxon>
        <taxon>Tieghemiomyces</taxon>
    </lineage>
</organism>
<evidence type="ECO:0000313" key="1">
    <source>
        <dbReference type="EMBL" id="KAJ1928185.1"/>
    </source>
</evidence>
<sequence length="115" mass="13246">MSSSKMTFCVLPCDSWGACGMVMAMLQGSAKHMIEKVYCGVMNKHAPCVDMLKEFDQVHIFEYSQDHMGEVEKCMKQADSVILYPMHAGHQGEQQHGYEWMMKLWKQYLEMAQKA</sequence>
<reference evidence="1" key="1">
    <citation type="submission" date="2022-07" db="EMBL/GenBank/DDBJ databases">
        <title>Phylogenomic reconstructions and comparative analyses of Kickxellomycotina fungi.</title>
        <authorList>
            <person name="Reynolds N.K."/>
            <person name="Stajich J.E."/>
            <person name="Barry K."/>
            <person name="Grigoriev I.V."/>
            <person name="Crous P."/>
            <person name="Smith M.E."/>
        </authorList>
    </citation>
    <scope>NUCLEOTIDE SEQUENCE</scope>
    <source>
        <strain evidence="1">RSA 861</strain>
    </source>
</reference>
<comment type="caution">
    <text evidence="1">The sequence shown here is derived from an EMBL/GenBank/DDBJ whole genome shotgun (WGS) entry which is preliminary data.</text>
</comment>
<accession>A0A9W8E166</accession>
<evidence type="ECO:0000313" key="2">
    <source>
        <dbReference type="Proteomes" id="UP001150569"/>
    </source>
</evidence>
<proteinExistence type="predicted"/>
<feature type="non-terminal residue" evidence="1">
    <location>
        <position position="115"/>
    </location>
</feature>
<dbReference type="EMBL" id="JANBPT010000084">
    <property type="protein sequence ID" value="KAJ1928185.1"/>
    <property type="molecule type" value="Genomic_DNA"/>
</dbReference>